<dbReference type="AlphaFoldDB" id="A0A9W9YUI0"/>
<reference evidence="1" key="1">
    <citation type="submission" date="2023-01" db="EMBL/GenBank/DDBJ databases">
        <title>Genome assembly of the deep-sea coral Lophelia pertusa.</title>
        <authorList>
            <person name="Herrera S."/>
            <person name="Cordes E."/>
        </authorList>
    </citation>
    <scope>NUCLEOTIDE SEQUENCE</scope>
    <source>
        <strain evidence="1">USNM1676648</strain>
        <tissue evidence="1">Polyp</tissue>
    </source>
</reference>
<comment type="caution">
    <text evidence="1">The sequence shown here is derived from an EMBL/GenBank/DDBJ whole genome shotgun (WGS) entry which is preliminary data.</text>
</comment>
<name>A0A9W9YUI0_9CNID</name>
<evidence type="ECO:0000313" key="1">
    <source>
        <dbReference type="EMBL" id="KAJ7369706.1"/>
    </source>
</evidence>
<accession>A0A9W9YUI0</accession>
<dbReference type="Proteomes" id="UP001163046">
    <property type="component" value="Unassembled WGS sequence"/>
</dbReference>
<evidence type="ECO:0000313" key="2">
    <source>
        <dbReference type="Proteomes" id="UP001163046"/>
    </source>
</evidence>
<organism evidence="1 2">
    <name type="scientific">Desmophyllum pertusum</name>
    <dbReference type="NCBI Taxonomy" id="174260"/>
    <lineage>
        <taxon>Eukaryota</taxon>
        <taxon>Metazoa</taxon>
        <taxon>Cnidaria</taxon>
        <taxon>Anthozoa</taxon>
        <taxon>Hexacorallia</taxon>
        <taxon>Scleractinia</taxon>
        <taxon>Caryophylliina</taxon>
        <taxon>Caryophylliidae</taxon>
        <taxon>Desmophyllum</taxon>
    </lineage>
</organism>
<gene>
    <name evidence="1" type="ORF">OS493_036988</name>
</gene>
<dbReference type="EMBL" id="MU826891">
    <property type="protein sequence ID" value="KAJ7369706.1"/>
    <property type="molecule type" value="Genomic_DNA"/>
</dbReference>
<keyword evidence="2" id="KW-1185">Reference proteome</keyword>
<proteinExistence type="predicted"/>
<sequence length="103" mass="11318">MAGKLNGIACIEKLAQKGKWGDEDAIKALQLESVVKSPSFKEMDRSTLSTCLTVGGFLATDQLKTNLKPDVDKHDVLMRMSKVCTDTMNWCRKIGEEDGGKVI</sequence>
<protein>
    <submittedName>
        <fullName evidence="1">Uncharacterized protein</fullName>
    </submittedName>
</protein>